<dbReference type="PANTHER" id="PTHR23501:SF193">
    <property type="entry name" value="MULTIDRUG TRANSPORTER, PUTATIVE (AFU_ORTHOLOGUE AFUA_8G00940)-RELATED"/>
    <property type="match status" value="1"/>
</dbReference>
<evidence type="ECO:0000259" key="7">
    <source>
        <dbReference type="PROSITE" id="PS50850"/>
    </source>
</evidence>
<accession>A0AA37GEJ7</accession>
<sequence length="180" mass="19181">MNLERDSSCPMRPAAEYPSGPRLLAILTGVTLASFIMLLDMTIIVTAIPQITNQFNSLSDLGWYGSVYTFASASLQPMTGKLYSHLGTKACGIFEHCFHYADLMKWTFIGFIAVLEVGSLICGLAQSSNILIFGRAIAGLGTSGIMNGALTIIAASTPISRRPAVTGMVIGSIQKMSHSV</sequence>
<keyword evidence="4 6" id="KW-1133">Transmembrane helix</keyword>
<dbReference type="AlphaFoldDB" id="A0AA37GEJ7"/>
<dbReference type="SUPFAM" id="SSF103473">
    <property type="entry name" value="MFS general substrate transporter"/>
    <property type="match status" value="1"/>
</dbReference>
<comment type="caution">
    <text evidence="8">The sequence shown here is derived from an EMBL/GenBank/DDBJ whole genome shotgun (WGS) entry which is preliminary data.</text>
</comment>
<dbReference type="Proteomes" id="UP001055172">
    <property type="component" value="Unassembled WGS sequence"/>
</dbReference>
<proteinExistence type="inferred from homology"/>
<feature type="domain" description="Major facilitator superfamily (MFS) profile" evidence="7">
    <location>
        <begin position="26"/>
        <end position="180"/>
    </location>
</feature>
<feature type="transmembrane region" description="Helical" evidence="6">
    <location>
        <begin position="132"/>
        <end position="155"/>
    </location>
</feature>
<name>A0AA37GEJ7_9PEZI</name>
<keyword evidence="9" id="KW-1185">Reference proteome</keyword>
<dbReference type="EMBL" id="BPPX01000003">
    <property type="protein sequence ID" value="GJC78981.1"/>
    <property type="molecule type" value="Genomic_DNA"/>
</dbReference>
<dbReference type="InterPro" id="IPR036259">
    <property type="entry name" value="MFS_trans_sf"/>
</dbReference>
<evidence type="ECO:0000256" key="1">
    <source>
        <dbReference type="ARBA" id="ARBA00004141"/>
    </source>
</evidence>
<dbReference type="GO" id="GO:0005886">
    <property type="term" value="C:plasma membrane"/>
    <property type="evidence" value="ECO:0007669"/>
    <property type="project" value="TreeGrafter"/>
</dbReference>
<dbReference type="GO" id="GO:0022857">
    <property type="term" value="F:transmembrane transporter activity"/>
    <property type="evidence" value="ECO:0007669"/>
    <property type="project" value="InterPro"/>
</dbReference>
<evidence type="ECO:0000256" key="4">
    <source>
        <dbReference type="ARBA" id="ARBA00022989"/>
    </source>
</evidence>
<protein>
    <submittedName>
        <fullName evidence="8">Efflux pump mlcE</fullName>
    </submittedName>
</protein>
<evidence type="ECO:0000256" key="6">
    <source>
        <dbReference type="SAM" id="Phobius"/>
    </source>
</evidence>
<comment type="subcellular location">
    <subcellularLocation>
        <location evidence="1">Membrane</location>
        <topology evidence="1">Multi-pass membrane protein</topology>
    </subcellularLocation>
</comment>
<evidence type="ECO:0000256" key="3">
    <source>
        <dbReference type="ARBA" id="ARBA00022692"/>
    </source>
</evidence>
<feature type="transmembrane region" description="Helical" evidence="6">
    <location>
        <begin position="23"/>
        <end position="48"/>
    </location>
</feature>
<dbReference type="PANTHER" id="PTHR23501">
    <property type="entry name" value="MAJOR FACILITATOR SUPERFAMILY"/>
    <property type="match status" value="1"/>
</dbReference>
<dbReference type="PROSITE" id="PS50850">
    <property type="entry name" value="MFS"/>
    <property type="match status" value="1"/>
</dbReference>
<evidence type="ECO:0000313" key="8">
    <source>
        <dbReference type="EMBL" id="GJC78981.1"/>
    </source>
</evidence>
<evidence type="ECO:0000313" key="9">
    <source>
        <dbReference type="Proteomes" id="UP001055172"/>
    </source>
</evidence>
<gene>
    <name evidence="8" type="ORF">ColLi_01819</name>
</gene>
<dbReference type="Gene3D" id="1.20.1250.20">
    <property type="entry name" value="MFS general substrate transporter like domains"/>
    <property type="match status" value="1"/>
</dbReference>
<feature type="transmembrane region" description="Helical" evidence="6">
    <location>
        <begin position="106"/>
        <end position="126"/>
    </location>
</feature>
<evidence type="ECO:0000256" key="2">
    <source>
        <dbReference type="ARBA" id="ARBA00007520"/>
    </source>
</evidence>
<evidence type="ECO:0000256" key="5">
    <source>
        <dbReference type="ARBA" id="ARBA00023136"/>
    </source>
</evidence>
<keyword evidence="3 6" id="KW-0812">Transmembrane</keyword>
<organism evidence="8 9">
    <name type="scientific">Colletotrichum liriopes</name>
    <dbReference type="NCBI Taxonomy" id="708192"/>
    <lineage>
        <taxon>Eukaryota</taxon>
        <taxon>Fungi</taxon>
        <taxon>Dikarya</taxon>
        <taxon>Ascomycota</taxon>
        <taxon>Pezizomycotina</taxon>
        <taxon>Sordariomycetes</taxon>
        <taxon>Hypocreomycetidae</taxon>
        <taxon>Glomerellales</taxon>
        <taxon>Glomerellaceae</taxon>
        <taxon>Colletotrichum</taxon>
        <taxon>Colletotrichum spaethianum species complex</taxon>
    </lineage>
</organism>
<dbReference type="InterPro" id="IPR020846">
    <property type="entry name" value="MFS_dom"/>
</dbReference>
<keyword evidence="5 6" id="KW-0472">Membrane</keyword>
<reference evidence="8 9" key="1">
    <citation type="submission" date="2021-07" db="EMBL/GenBank/DDBJ databases">
        <title>Genome data of Colletotrichum spaethianum.</title>
        <authorList>
            <person name="Utami Y.D."/>
            <person name="Hiruma K."/>
        </authorList>
    </citation>
    <scope>NUCLEOTIDE SEQUENCE [LARGE SCALE GENOMIC DNA]</scope>
    <source>
        <strain evidence="8 9">MAFF 242679</strain>
    </source>
</reference>
<comment type="similarity">
    <text evidence="2">Belongs to the major facilitator superfamily. TCR/Tet family.</text>
</comment>